<keyword evidence="7" id="KW-1133">Transmembrane helix</keyword>
<dbReference type="PRINTS" id="PR00463">
    <property type="entry name" value="EP450I"/>
</dbReference>
<evidence type="ECO:0000256" key="4">
    <source>
        <dbReference type="ARBA" id="ARBA00022617"/>
    </source>
</evidence>
<keyword evidence="10 13" id="KW-0503">Monooxygenase</keyword>
<dbReference type="GO" id="GO:0016020">
    <property type="term" value="C:membrane"/>
    <property type="evidence" value="ECO:0007669"/>
    <property type="project" value="UniProtKB-SubCell"/>
</dbReference>
<dbReference type="AlphaFoldDB" id="A0A451F5H6"/>
<evidence type="ECO:0000256" key="8">
    <source>
        <dbReference type="ARBA" id="ARBA00023002"/>
    </source>
</evidence>
<evidence type="ECO:0000256" key="3">
    <source>
        <dbReference type="ARBA" id="ARBA00010617"/>
    </source>
</evidence>
<evidence type="ECO:0000256" key="1">
    <source>
        <dbReference type="ARBA" id="ARBA00001971"/>
    </source>
</evidence>
<comment type="subcellular location">
    <subcellularLocation>
        <location evidence="2">Membrane</location>
        <topology evidence="2">Single-pass membrane protein</topology>
    </subcellularLocation>
</comment>
<dbReference type="Gene3D" id="1.10.630.10">
    <property type="entry name" value="Cytochrome P450"/>
    <property type="match status" value="1"/>
</dbReference>
<evidence type="ECO:0000256" key="6">
    <source>
        <dbReference type="ARBA" id="ARBA00022723"/>
    </source>
</evidence>
<dbReference type="InterPro" id="IPR001128">
    <property type="entry name" value="Cyt_P450"/>
</dbReference>
<evidence type="ECO:0000256" key="2">
    <source>
        <dbReference type="ARBA" id="ARBA00004167"/>
    </source>
</evidence>
<dbReference type="GO" id="GO:0016705">
    <property type="term" value="F:oxidoreductase activity, acting on paired donors, with incorporation or reduction of molecular oxygen"/>
    <property type="evidence" value="ECO:0007669"/>
    <property type="project" value="InterPro"/>
</dbReference>
<keyword evidence="4 12" id="KW-0349">Heme</keyword>
<proteinExistence type="evidence at transcript level"/>
<dbReference type="FunFam" id="1.10.630.10:FF:000029">
    <property type="entry name" value="Cytochrome P450 734A1"/>
    <property type="match status" value="1"/>
</dbReference>
<evidence type="ECO:0000256" key="9">
    <source>
        <dbReference type="ARBA" id="ARBA00023004"/>
    </source>
</evidence>
<keyword evidence="5" id="KW-0812">Transmembrane</keyword>
<dbReference type="GO" id="GO:0004497">
    <property type="term" value="F:monooxygenase activity"/>
    <property type="evidence" value="ECO:0007669"/>
    <property type="project" value="UniProtKB-KW"/>
</dbReference>
<dbReference type="GO" id="GO:0005506">
    <property type="term" value="F:iron ion binding"/>
    <property type="evidence" value="ECO:0007669"/>
    <property type="project" value="InterPro"/>
</dbReference>
<gene>
    <name evidence="14" type="primary">CYP8</name>
</gene>
<protein>
    <submittedName>
        <fullName evidence="14">Cytochrome P450 monooxygenase</fullName>
    </submittedName>
</protein>
<sequence length="517" mass="59362">MSAASFAIGLSVFALVAVAWAWRVLDWVWLRPKKLERLLREQGFKGNPYRFLFGDLKESVKMLKESRLRPIGLSDDPVPRILPFVLQSVNIFGKDSFIWMGPTPRLNIMNPDHIKDIFSKIYDFQKPSSSPLVRLLATGVANYEGKKWATHRKIINPAFHLEKLKLMFPACYSSCNDMVTRWDRLISAEESVELNAWPDLQNLTRDVISRTAFGSSYEEGKRIFELQEEQAELAIKFLQTVYIPGWRFVPTKMNRRMKYVTDEVHSLLGRIVSRREKAMRVGETAPGDLLGLLLESNMKETEQNKGNETGMSIQDVIEECKLFYLAGQETTSVLLVWTVVLLSIHHQWQSQAREEVLHIFGRDGKPDLDGLNRLKIVTMILYEVMRLYPPVTELRRFIHKEMKLGKLTIPAGVELALPTLLIHHDKELWGEDAKEFKPERFSEGISKVTKNQVSYFPFGWGPRICIGMNFALIEAKMAVAMILQRFSFRLSPSYAHAPATVITLHPQHGTQIILHRA</sequence>
<keyword evidence="11" id="KW-0472">Membrane</keyword>
<dbReference type="InterPro" id="IPR017972">
    <property type="entry name" value="Cyt_P450_CS"/>
</dbReference>
<name>A0A451F5H6_LAGSP</name>
<comment type="cofactor">
    <cofactor evidence="1 12">
        <name>heme</name>
        <dbReference type="ChEBI" id="CHEBI:30413"/>
    </cofactor>
</comment>
<reference evidence="14" key="2">
    <citation type="submission" date="2018-01" db="EMBL/GenBank/DDBJ databases">
        <authorList>
            <person name="Dinday S."/>
            <person name="Ghosh S."/>
        </authorList>
    </citation>
    <scope>NUCLEOTIDE SEQUENCE</scope>
</reference>
<evidence type="ECO:0000256" key="10">
    <source>
        <dbReference type="ARBA" id="ARBA00023033"/>
    </source>
</evidence>
<evidence type="ECO:0000256" key="5">
    <source>
        <dbReference type="ARBA" id="ARBA00022692"/>
    </source>
</evidence>
<dbReference type="PANTHER" id="PTHR24282">
    <property type="entry name" value="CYTOCHROME P450 FAMILY MEMBER"/>
    <property type="match status" value="1"/>
</dbReference>
<dbReference type="GO" id="GO:0020037">
    <property type="term" value="F:heme binding"/>
    <property type="evidence" value="ECO:0007669"/>
    <property type="project" value="InterPro"/>
</dbReference>
<dbReference type="InterPro" id="IPR002401">
    <property type="entry name" value="Cyt_P450_E_grp-I"/>
</dbReference>
<evidence type="ECO:0000313" key="14">
    <source>
        <dbReference type="EMBL" id="AZZ89573.1"/>
    </source>
</evidence>
<organism evidence="14">
    <name type="scientific">Lagerstroemia speciosa</name>
    <name type="common">Queen crape myrtle</name>
    <name type="synonym">Munchausia speciosa</name>
    <dbReference type="NCBI Taxonomy" id="122810"/>
    <lineage>
        <taxon>Eukaryota</taxon>
        <taxon>Viridiplantae</taxon>
        <taxon>Streptophyta</taxon>
        <taxon>Embryophyta</taxon>
        <taxon>Tracheophyta</taxon>
        <taxon>Spermatophyta</taxon>
        <taxon>Magnoliopsida</taxon>
        <taxon>eudicotyledons</taxon>
        <taxon>Gunneridae</taxon>
        <taxon>Pentapetalae</taxon>
        <taxon>rosids</taxon>
        <taxon>malvids</taxon>
        <taxon>Myrtales</taxon>
        <taxon>Lythraceae</taxon>
        <taxon>Lagerstroemia</taxon>
    </lineage>
</organism>
<dbReference type="SUPFAM" id="SSF48264">
    <property type="entry name" value="Cytochrome P450"/>
    <property type="match status" value="1"/>
</dbReference>
<dbReference type="PROSITE" id="PS00086">
    <property type="entry name" value="CYTOCHROME_P450"/>
    <property type="match status" value="1"/>
</dbReference>
<keyword evidence="8 13" id="KW-0560">Oxidoreductase</keyword>
<keyword evidence="6 12" id="KW-0479">Metal-binding</keyword>
<dbReference type="EMBL" id="MG775046">
    <property type="protein sequence ID" value="AZZ89573.1"/>
    <property type="molecule type" value="mRNA"/>
</dbReference>
<dbReference type="InterPro" id="IPR036396">
    <property type="entry name" value="Cyt_P450_sf"/>
</dbReference>
<dbReference type="PRINTS" id="PR00385">
    <property type="entry name" value="P450"/>
</dbReference>
<dbReference type="Pfam" id="PF00067">
    <property type="entry name" value="p450"/>
    <property type="match status" value="1"/>
</dbReference>
<keyword evidence="9 12" id="KW-0408">Iron</keyword>
<dbReference type="InterPro" id="IPR050665">
    <property type="entry name" value="Cytochrome_P450_Monooxygen"/>
</dbReference>
<evidence type="ECO:0000256" key="12">
    <source>
        <dbReference type="PIRSR" id="PIRSR602401-1"/>
    </source>
</evidence>
<comment type="similarity">
    <text evidence="3 13">Belongs to the cytochrome P450 family.</text>
</comment>
<accession>A0A451F5H6</accession>
<dbReference type="PANTHER" id="PTHR24282:SF255">
    <property type="entry name" value="CYTOCHROME P450 72A11-RELATED"/>
    <property type="match status" value="1"/>
</dbReference>
<feature type="binding site" description="axial binding residue" evidence="12">
    <location>
        <position position="465"/>
    </location>
    <ligand>
        <name>heme</name>
        <dbReference type="ChEBI" id="CHEBI:30413"/>
    </ligand>
    <ligandPart>
        <name>Fe</name>
        <dbReference type="ChEBI" id="CHEBI:18248"/>
    </ligandPart>
</feature>
<evidence type="ECO:0000256" key="11">
    <source>
        <dbReference type="ARBA" id="ARBA00023136"/>
    </source>
</evidence>
<evidence type="ECO:0000256" key="7">
    <source>
        <dbReference type="ARBA" id="ARBA00022989"/>
    </source>
</evidence>
<evidence type="ECO:0000256" key="13">
    <source>
        <dbReference type="RuleBase" id="RU000461"/>
    </source>
</evidence>
<reference evidence="14" key="1">
    <citation type="journal article" date="2018" name="New Phytol.">
        <title>Oxidosqualene cyclase and CYP716 enzymes contribute to triterpene structural diversity in the medicinal tree banaba.</title>
        <authorList>
            <person name="Sandeep"/>
            <person name="Misra R.C."/>
            <person name="Chanotiya C.S."/>
            <person name="Mukhopadhyay P."/>
            <person name="Ghosh S."/>
        </authorList>
    </citation>
    <scope>NUCLEOTIDE SEQUENCE</scope>
</reference>
<dbReference type="CDD" id="cd20642">
    <property type="entry name" value="CYP72"/>
    <property type="match status" value="1"/>
</dbReference>